<dbReference type="RefSeq" id="WP_179241549.1">
    <property type="nucleotide sequence ID" value="NZ_CP058595.1"/>
</dbReference>
<dbReference type="Pfam" id="PF07676">
    <property type="entry name" value="PD40"/>
    <property type="match status" value="2"/>
</dbReference>
<feature type="domain" description="OmpA-like" evidence="6">
    <location>
        <begin position="698"/>
        <end position="820"/>
    </location>
</feature>
<proteinExistence type="predicted"/>
<dbReference type="GO" id="GO:0009279">
    <property type="term" value="C:cell outer membrane"/>
    <property type="evidence" value="ECO:0007669"/>
    <property type="project" value="UniProtKB-SubCell"/>
</dbReference>
<dbReference type="Gene3D" id="3.30.1330.60">
    <property type="entry name" value="OmpA-like domain"/>
    <property type="match status" value="1"/>
</dbReference>
<dbReference type="PANTHER" id="PTHR30329">
    <property type="entry name" value="STATOR ELEMENT OF FLAGELLAR MOTOR COMPLEX"/>
    <property type="match status" value="1"/>
</dbReference>
<dbReference type="GO" id="GO:0042834">
    <property type="term" value="F:peptidoglycan binding"/>
    <property type="evidence" value="ECO:0007669"/>
    <property type="project" value="InterPro"/>
</dbReference>
<comment type="subcellular location">
    <subcellularLocation>
        <location evidence="1">Cell outer membrane</location>
    </subcellularLocation>
</comment>
<dbReference type="Gene3D" id="2.120.10.30">
    <property type="entry name" value="TolB, C-terminal domain"/>
    <property type="match status" value="1"/>
</dbReference>
<dbReference type="InterPro" id="IPR006664">
    <property type="entry name" value="OMP_bac"/>
</dbReference>
<keyword evidence="8" id="KW-1185">Reference proteome</keyword>
<dbReference type="InterPro" id="IPR036737">
    <property type="entry name" value="OmpA-like_sf"/>
</dbReference>
<dbReference type="InterPro" id="IPR011042">
    <property type="entry name" value="6-blade_b-propeller_TolB-like"/>
</dbReference>
<sequence>MKHIISFFIFLLCLGVTAQKAPESSYANFEPKQALLENVSLATIKEKKSIRTVKDAKSIFKENNITNRSIRNINGVEDGYYVVCGTHKQTENLKKTTKKLERKGFDVGTIFNPENKLNYVYLNRYSTVQEVIGAHNTNFDGKYTGKTWVLIIDRSLNETSNLSSYSHTEMVAKNDLSGPITDSLENGKKKGNLITRADGYFNKMWYAEAALLYEEALKDKKNHSFKILQKAGDAHYFNTNMERAYYWYDQLYSNHGQDMSADNLFKYAHSLKGTGKYSRAKRLMRLYNKKIKAEHSDVASQRNYDSKEKVLDKILTTDKKFDIKNLRINTKYSDFSPAFHNDDEVVFASAKDSSFFNTRRYKWNDQPYLDLYVSKINEESNELRNATKFSKKINTKYHEATATFSPDNKTMYFTRNNFGKKLKRDKNGINHLKIYKSNKIDDEWTEAVEVDFNSDDYSTGHPALSPDGKKLYFVSDMPGSIGQTDIFVVDVLENGSFSEPRNLGPEINTKHKEMFPFINNKKLYFSSNGHVGLGGLDVYEAILNEENGFSKVKNVGQPINSKKDDFSYIVNEETQKGFFASNRRGGKGDDDIYSFERLIVEEINENAISGVVTELVTGDVMPEALVVLLDENNIKLKEVTAGDDGSFVFEDLESNTKYILKTVKGEYFEEVREVSTKDNEMVNADISLKKLKELIAIEDGIKKLKTDMIYFDFDRSHIRTDAAEELDKLVEVMNEYEDMVIKIESHTDSRGSKSYNKYLSDKRAKSSRDYLISKGISEDRIESAIGYGEEKLLNECDGSIRCTRQKHKRNRRSEFIIVKM</sequence>
<dbReference type="Pfam" id="PF00691">
    <property type="entry name" value="OmpA"/>
    <property type="match status" value="1"/>
</dbReference>
<gene>
    <name evidence="7" type="ORF">HYG79_07835</name>
</gene>
<evidence type="ECO:0000259" key="6">
    <source>
        <dbReference type="PROSITE" id="PS51123"/>
    </source>
</evidence>
<dbReference type="SUPFAM" id="SSF49478">
    <property type="entry name" value="Cna protein B-type domain"/>
    <property type="match status" value="1"/>
</dbReference>
<dbReference type="Gene3D" id="2.60.40.1120">
    <property type="entry name" value="Carboxypeptidase-like, regulatory domain"/>
    <property type="match status" value="1"/>
</dbReference>
<dbReference type="InterPro" id="IPR011659">
    <property type="entry name" value="WD40"/>
</dbReference>
<keyword evidence="3" id="KW-0998">Cell outer membrane</keyword>
<dbReference type="InterPro" id="IPR006665">
    <property type="entry name" value="OmpA-like"/>
</dbReference>
<keyword evidence="2 4" id="KW-0472">Membrane</keyword>
<dbReference type="Proteomes" id="UP000509302">
    <property type="component" value="Chromosome"/>
</dbReference>
<dbReference type="PANTHER" id="PTHR30329:SF21">
    <property type="entry name" value="LIPOPROTEIN YIAD-RELATED"/>
    <property type="match status" value="1"/>
</dbReference>
<dbReference type="AlphaFoldDB" id="A0A7H9APA7"/>
<evidence type="ECO:0000256" key="1">
    <source>
        <dbReference type="ARBA" id="ARBA00004442"/>
    </source>
</evidence>
<evidence type="ECO:0000313" key="8">
    <source>
        <dbReference type="Proteomes" id="UP000509302"/>
    </source>
</evidence>
<dbReference type="EMBL" id="CP058595">
    <property type="protein sequence ID" value="QLG45260.1"/>
    <property type="molecule type" value="Genomic_DNA"/>
</dbReference>
<evidence type="ECO:0000256" key="2">
    <source>
        <dbReference type="ARBA" id="ARBA00023136"/>
    </source>
</evidence>
<reference evidence="7 8" key="1">
    <citation type="journal article" date="2006" name="Int. J. Syst. Evol. Microbiol.">
        <title>Costertonia aggregata gen. nov., sp. nov., a mesophilic marine bacterium of the family Flavobacteriaceae, isolated from a mature biofilm.</title>
        <authorList>
            <person name="Kwon K.K."/>
            <person name="Lee Y.K."/>
            <person name="Lee H.K."/>
        </authorList>
    </citation>
    <scope>NUCLEOTIDE SEQUENCE [LARGE SCALE GENOMIC DNA]</scope>
    <source>
        <strain evidence="7 8">KCCM 42265</strain>
    </source>
</reference>
<dbReference type="CDD" id="cd07185">
    <property type="entry name" value="OmpA_C-like"/>
    <property type="match status" value="1"/>
</dbReference>
<feature type="chain" id="PRO_5029003832" evidence="5">
    <location>
        <begin position="19"/>
        <end position="820"/>
    </location>
</feature>
<evidence type="ECO:0000313" key="7">
    <source>
        <dbReference type="EMBL" id="QLG45260.1"/>
    </source>
</evidence>
<dbReference type="SUPFAM" id="SSF82171">
    <property type="entry name" value="DPP6 N-terminal domain-like"/>
    <property type="match status" value="1"/>
</dbReference>
<dbReference type="InterPro" id="IPR011990">
    <property type="entry name" value="TPR-like_helical_dom_sf"/>
</dbReference>
<dbReference type="SUPFAM" id="SSF110997">
    <property type="entry name" value="Sporulation related repeat"/>
    <property type="match status" value="1"/>
</dbReference>
<dbReference type="PROSITE" id="PS51123">
    <property type="entry name" value="OMPA_2"/>
    <property type="match status" value="1"/>
</dbReference>
<protein>
    <submittedName>
        <fullName evidence="7">OmpA family protein</fullName>
    </submittedName>
</protein>
<evidence type="ECO:0000256" key="3">
    <source>
        <dbReference type="ARBA" id="ARBA00023237"/>
    </source>
</evidence>
<evidence type="ECO:0000256" key="4">
    <source>
        <dbReference type="PROSITE-ProRule" id="PRU00473"/>
    </source>
</evidence>
<dbReference type="SUPFAM" id="SSF48452">
    <property type="entry name" value="TPR-like"/>
    <property type="match status" value="1"/>
</dbReference>
<dbReference type="SUPFAM" id="SSF103088">
    <property type="entry name" value="OmpA-like"/>
    <property type="match status" value="1"/>
</dbReference>
<accession>A0A7H9APA7</accession>
<dbReference type="PRINTS" id="PR01021">
    <property type="entry name" value="OMPADOMAIN"/>
</dbReference>
<dbReference type="InterPro" id="IPR036680">
    <property type="entry name" value="SPOR-like_sf"/>
</dbReference>
<dbReference type="InterPro" id="IPR050330">
    <property type="entry name" value="Bact_OuterMem_StrucFunc"/>
</dbReference>
<feature type="signal peptide" evidence="5">
    <location>
        <begin position="1"/>
        <end position="18"/>
    </location>
</feature>
<name>A0A7H9APA7_9FLAO</name>
<evidence type="ECO:0000256" key="5">
    <source>
        <dbReference type="SAM" id="SignalP"/>
    </source>
</evidence>
<organism evidence="7 8">
    <name type="scientific">Costertonia aggregata</name>
    <dbReference type="NCBI Taxonomy" id="343403"/>
    <lineage>
        <taxon>Bacteria</taxon>
        <taxon>Pseudomonadati</taxon>
        <taxon>Bacteroidota</taxon>
        <taxon>Flavobacteriia</taxon>
        <taxon>Flavobacteriales</taxon>
        <taxon>Flavobacteriaceae</taxon>
        <taxon>Costertonia</taxon>
    </lineage>
</organism>
<dbReference type="KEGG" id="cagg:HYG79_07835"/>
<keyword evidence="5" id="KW-0732">Signal</keyword>